<sequence>MKQVLIPKALQEMLGERQSIGSMASILLFGAILSIAAVMRFPDMYDGIPLWQRVLSFLLIFDIFCGCIANFTESTNNYYAARHKMRLLFIAVHVHIVVLALLLETDVMNAVWVWLYTIVSAFVINGLTGPRQRFVGGLLLAGGLGWVPMLPNMELFTLIVSLLFMLKVLYAFSVNHYAK</sequence>
<accession>A0A3A1US83</accession>
<feature type="transmembrane region" description="Helical" evidence="1">
    <location>
        <begin position="109"/>
        <end position="127"/>
    </location>
</feature>
<name>A0A3A1US83_9BACL</name>
<evidence type="ECO:0000313" key="3">
    <source>
        <dbReference type="Proteomes" id="UP000266482"/>
    </source>
</evidence>
<feature type="transmembrane region" description="Helical" evidence="1">
    <location>
        <begin position="85"/>
        <end position="103"/>
    </location>
</feature>
<feature type="transmembrane region" description="Helical" evidence="1">
    <location>
        <begin position="134"/>
        <end position="150"/>
    </location>
</feature>
<keyword evidence="1" id="KW-0472">Membrane</keyword>
<keyword evidence="1" id="KW-0812">Transmembrane</keyword>
<feature type="transmembrane region" description="Helical" evidence="1">
    <location>
        <begin position="54"/>
        <end position="73"/>
    </location>
</feature>
<feature type="transmembrane region" description="Helical" evidence="1">
    <location>
        <begin position="20"/>
        <end position="42"/>
    </location>
</feature>
<protein>
    <submittedName>
        <fullName evidence="2">Uncharacterized protein</fullName>
    </submittedName>
</protein>
<dbReference type="Proteomes" id="UP000266482">
    <property type="component" value="Unassembled WGS sequence"/>
</dbReference>
<keyword evidence="3" id="KW-1185">Reference proteome</keyword>
<dbReference type="RefSeq" id="WP_119600681.1">
    <property type="nucleotide sequence ID" value="NZ_QXQA01000010.1"/>
</dbReference>
<feature type="transmembrane region" description="Helical" evidence="1">
    <location>
        <begin position="156"/>
        <end position="178"/>
    </location>
</feature>
<reference evidence="2 3" key="1">
    <citation type="submission" date="2018-09" db="EMBL/GenBank/DDBJ databases">
        <title>Paenibacillus aracenensis nov. sp. isolated from a cave in southern Spain.</title>
        <authorList>
            <person name="Jurado V."/>
            <person name="Gutierrez-Patricio S."/>
            <person name="Gonzalez-Pimentel J.L."/>
            <person name="Miller A.Z."/>
            <person name="Laiz L."/>
            <person name="Saiz-Jimenez C."/>
        </authorList>
    </citation>
    <scope>NUCLEOTIDE SEQUENCE [LARGE SCALE GENOMIC DNA]</scope>
    <source>
        <strain evidence="2 3">DSM 22867</strain>
    </source>
</reference>
<comment type="caution">
    <text evidence="2">The sequence shown here is derived from an EMBL/GenBank/DDBJ whole genome shotgun (WGS) entry which is preliminary data.</text>
</comment>
<proteinExistence type="predicted"/>
<dbReference type="OrthoDB" id="1956346at2"/>
<organism evidence="2 3">
    <name type="scientific">Paenibacillus nanensis</name>
    <dbReference type="NCBI Taxonomy" id="393251"/>
    <lineage>
        <taxon>Bacteria</taxon>
        <taxon>Bacillati</taxon>
        <taxon>Bacillota</taxon>
        <taxon>Bacilli</taxon>
        <taxon>Bacillales</taxon>
        <taxon>Paenibacillaceae</taxon>
        <taxon>Paenibacillus</taxon>
    </lineage>
</organism>
<evidence type="ECO:0000313" key="2">
    <source>
        <dbReference type="EMBL" id="RIX51388.1"/>
    </source>
</evidence>
<dbReference type="EMBL" id="QXQA01000010">
    <property type="protein sequence ID" value="RIX51388.1"/>
    <property type="molecule type" value="Genomic_DNA"/>
</dbReference>
<gene>
    <name evidence="2" type="ORF">D3P08_15825</name>
</gene>
<keyword evidence="1" id="KW-1133">Transmembrane helix</keyword>
<dbReference type="AlphaFoldDB" id="A0A3A1US83"/>
<evidence type="ECO:0000256" key="1">
    <source>
        <dbReference type="SAM" id="Phobius"/>
    </source>
</evidence>